<evidence type="ECO:0000259" key="1">
    <source>
        <dbReference type="Pfam" id="PF14028"/>
    </source>
</evidence>
<protein>
    <recommendedName>
        <fullName evidence="1">Thiopeptide-type bacteriocin biosynthesis domain-containing protein</fullName>
    </recommendedName>
</protein>
<comment type="caution">
    <text evidence="2">The sequence shown here is derived from an EMBL/GenBank/DDBJ whole genome shotgun (WGS) entry which is preliminary data.</text>
</comment>
<keyword evidence="3" id="KW-1185">Reference proteome</keyword>
<proteinExistence type="predicted"/>
<dbReference type="Pfam" id="PF14028">
    <property type="entry name" value="Lant_dehydr_C"/>
    <property type="match status" value="1"/>
</dbReference>
<evidence type="ECO:0000313" key="2">
    <source>
        <dbReference type="EMBL" id="RJL24152.1"/>
    </source>
</evidence>
<dbReference type="InterPro" id="IPR023809">
    <property type="entry name" value="Thiopep_bacteriocin_synth_dom"/>
</dbReference>
<dbReference type="OrthoDB" id="3607295at2"/>
<accession>A0A3A4AXK8</accession>
<sequence>MADEGGAWISACVYHSGGLDGLIRDVVAPLAVEAALDRCFFVRAWEGGQHLRIGLRSRTDGARLRRLVEKRAVAYFEDHPAPGNRLRFVNHRAELYGDAACLQAVERHFTESSTIALDVLAHSLGPGRRAAAGLAALTLTLAALEYDPGRAPGGLRLPPPRPGEPARWLRELWKVPDGGVLEGWYTSVLGLRQRLEELNPAPAVPESPLSFLAQALSPAGHAVSLILLRCAHLLNNRLGVPVAAEPRLAAFAVRALREVRGVAR</sequence>
<dbReference type="EMBL" id="QZEY01000016">
    <property type="protein sequence ID" value="RJL24152.1"/>
    <property type="molecule type" value="Genomic_DNA"/>
</dbReference>
<dbReference type="Proteomes" id="UP000265768">
    <property type="component" value="Unassembled WGS sequence"/>
</dbReference>
<evidence type="ECO:0000313" key="3">
    <source>
        <dbReference type="Proteomes" id="UP000265768"/>
    </source>
</evidence>
<reference evidence="2 3" key="1">
    <citation type="submission" date="2018-09" db="EMBL/GenBank/DDBJ databases">
        <title>YIM 75507 draft genome.</title>
        <authorList>
            <person name="Tang S."/>
            <person name="Feng Y."/>
        </authorList>
    </citation>
    <scope>NUCLEOTIDE SEQUENCE [LARGE SCALE GENOMIC DNA]</scope>
    <source>
        <strain evidence="2 3">YIM 75507</strain>
    </source>
</reference>
<dbReference type="RefSeq" id="WP_119930009.1">
    <property type="nucleotide sequence ID" value="NZ_QZEY01000016.1"/>
</dbReference>
<feature type="domain" description="Thiopeptide-type bacteriocin biosynthesis" evidence="1">
    <location>
        <begin position="8"/>
        <end position="255"/>
    </location>
</feature>
<name>A0A3A4AXK8_9ACTN</name>
<dbReference type="AlphaFoldDB" id="A0A3A4AXK8"/>
<gene>
    <name evidence="2" type="ORF">D5H75_30350</name>
</gene>
<organism evidence="2 3">
    <name type="scientific">Bailinhaonella thermotolerans</name>
    <dbReference type="NCBI Taxonomy" id="1070861"/>
    <lineage>
        <taxon>Bacteria</taxon>
        <taxon>Bacillati</taxon>
        <taxon>Actinomycetota</taxon>
        <taxon>Actinomycetes</taxon>
        <taxon>Streptosporangiales</taxon>
        <taxon>Streptosporangiaceae</taxon>
        <taxon>Bailinhaonella</taxon>
    </lineage>
</organism>